<protein>
    <recommendedName>
        <fullName evidence="10">Mesothelin-like protein</fullName>
    </recommendedName>
</protein>
<dbReference type="GO" id="GO:0016020">
    <property type="term" value="C:membrane"/>
    <property type="evidence" value="ECO:0007669"/>
    <property type="project" value="UniProtKB-SubCell"/>
</dbReference>
<dbReference type="GeneTree" id="ENSGT00950000182957"/>
<evidence type="ECO:0000256" key="3">
    <source>
        <dbReference type="ARBA" id="ARBA00022729"/>
    </source>
</evidence>
<dbReference type="PANTHER" id="PTHR23412:SF6">
    <property type="entry name" value="MESOTHELIN"/>
    <property type="match status" value="1"/>
</dbReference>
<dbReference type="InterPro" id="IPR026664">
    <property type="entry name" value="Stereocilin-rel"/>
</dbReference>
<name>A0A9J7ZNC6_CYPCA</name>
<evidence type="ECO:0000256" key="4">
    <source>
        <dbReference type="ARBA" id="ARBA00022889"/>
    </source>
</evidence>
<dbReference type="GO" id="GO:0009986">
    <property type="term" value="C:cell surface"/>
    <property type="evidence" value="ECO:0007669"/>
    <property type="project" value="TreeGrafter"/>
</dbReference>
<feature type="region of interest" description="Disordered" evidence="7">
    <location>
        <begin position="1422"/>
        <end position="1447"/>
    </location>
</feature>
<keyword evidence="5" id="KW-0472">Membrane</keyword>
<comment type="subcellular location">
    <subcellularLocation>
        <location evidence="1">Membrane</location>
    </subcellularLocation>
</comment>
<dbReference type="Ensembl" id="ENSCCRT00000189164.1">
    <property type="protein sequence ID" value="ENSCCRP00000130690.1"/>
    <property type="gene ID" value="ENSCCRG00000070801.1"/>
</dbReference>
<keyword evidence="9" id="KW-1185">Reference proteome</keyword>
<accession>A0A9J7ZNC6</accession>
<keyword evidence="4" id="KW-0130">Cell adhesion</keyword>
<evidence type="ECO:0008006" key="10">
    <source>
        <dbReference type="Google" id="ProtNLM"/>
    </source>
</evidence>
<evidence type="ECO:0000313" key="9">
    <source>
        <dbReference type="Proteomes" id="UP001108240"/>
    </source>
</evidence>
<keyword evidence="3" id="KW-0732">Signal</keyword>
<comment type="similarity">
    <text evidence="2">Belongs to the mesothelin family.</text>
</comment>
<reference evidence="8" key="1">
    <citation type="submission" date="2025-08" db="UniProtKB">
        <authorList>
            <consortium name="Ensembl"/>
        </authorList>
    </citation>
    <scope>IDENTIFICATION</scope>
</reference>
<reference evidence="8" key="2">
    <citation type="submission" date="2025-09" db="UniProtKB">
        <authorList>
            <consortium name="Ensembl"/>
        </authorList>
    </citation>
    <scope>IDENTIFICATION</scope>
</reference>
<dbReference type="GO" id="GO:0007160">
    <property type="term" value="P:cell-matrix adhesion"/>
    <property type="evidence" value="ECO:0007669"/>
    <property type="project" value="TreeGrafter"/>
</dbReference>
<evidence type="ECO:0000313" key="8">
    <source>
        <dbReference type="Ensembl" id="ENSCCRP00000130690.1"/>
    </source>
</evidence>
<dbReference type="InterPro" id="IPR010335">
    <property type="entry name" value="Mesothelin"/>
</dbReference>
<evidence type="ECO:0000256" key="7">
    <source>
        <dbReference type="SAM" id="MobiDB-lite"/>
    </source>
</evidence>
<evidence type="ECO:0000256" key="6">
    <source>
        <dbReference type="ARBA" id="ARBA00023180"/>
    </source>
</evidence>
<keyword evidence="6" id="KW-0325">Glycoprotein</keyword>
<dbReference type="Proteomes" id="UP001108240">
    <property type="component" value="Unplaced"/>
</dbReference>
<proteinExistence type="inferred from homology"/>
<dbReference type="Pfam" id="PF06060">
    <property type="entry name" value="Mesothelin"/>
    <property type="match status" value="1"/>
</dbReference>
<sequence>MSDIQRRLTVSDFMVPFLWRAGAACVSNNSSQWLISNFGQFSALVPLNQLISLNPQFNPMSSLLYLSPEQLVGLMFDDVPGLPEKSVVISAVFDHLTASPQRERIVSTLPIMVESSKMRNVSCASYQIIFHRLDHLMVSVLVDLESVIVRTKSALLQNVPQGCVSSSRQCGVTSVNETSVCGSVNSSVVSAYLGSSHDGGRLCEFSITQYACAELTDLSSQHLATVLSCGLNGNENVSEETWKLLTQKVNPVLGPALDLLAHTRLNKSRPAVSFLNVIGEVTLSSFSSTNLRDDLFVQRWFDFRLRPFLPYASETFLSCLSTRDFSCDTYRSVVGSLSQSFGVMSTDTQANIYVDFIKVFLSQNSTAGCVDVSQSSSDWLISSFGRFSVFTTVTDLQTLNPSFNVLDTLSLLSLRQLVEVSSTPGLLSSTAAVNNLLLYVPDTQFTEFFSSLSDTLQTQGVVLPSPVQEAVLQQVLSCVWPQVLKLDVQSEVNQWFDLRLVQYLPLLTSQFIAPDVMLNASCLSFKKFVSVMANYNYTAAEFSPSDIYSTILVYLNTSSDSTPKCYNTSNPDLSSTAWFADYISVFLSFVTLDDLLQFGSIQPFLVNLENLQLFGQTSVPDDVMEYYVTLLFEANPSFSAYYLPLKFLCLAPASSFLQLSLEQLKNISSSVHQNCTDVLPDVSAALASNAGDLTVSAIEALGQSSTGLSTAQISGAGGNLLLNTLSVLSLVQGWNLDQAMMIIQTLLSSGAYQITHADSLQKLGSLIIGVQSSIIRVISGEIFLEAVKSELFVTNIISAPVIVQQTIVSQIIAVNSSSDAIITNVPDAMATEIPRVFLLDVSQSSSAVQTVNRKKWKHEQAVLIFETVAALFSNPDDVSFQVLQGFTCSRIQSFSTSKVLSLIRGCRRRVNQTLVLQESQLSCMYHYIKSADLAAFSQYPAEVLIYYNYSMIDRSQCRSYFSSLGAANFSVLSSTLSFKKQALFNNARGCLGISGVRISRDQLDVLGNMCCFLSGEYIQSSDPYVLEKLKPCVDLSAEQISALESVLLGGNTSYGPSDSWNRTTLDSLDPLPLYLTANIWSKFSQVNKQRFLKTFIRDLRKNDKASEMKILNMMNEVNKISRVKIKRSAETACTAGQILQAQVYSDMFPFAYDVTQFNACLSVQTLKDNLEAVTDRVYDRSYQRIILDKLNQAYPGGLSDEVLQVLGSASRVATPDDVRKWNVTKIDTLSSLMNQRNGDWDPEMVQLLVSKYLSVNGNALGSNELNVLGGTNLCALNSSVLKNITAASVERASALSLTSCSSEKKTILFSIAQNAFNTKNTRSTNTISITTYQMLQNYLGGADVAFIRALVNSSVNMDVLTFMSLKQSVINVLIVSEVKSLLGVNVADLKTYESAAQIQEWIRLQRQVDLDTLQIGLTGGTNSSVTESTVSTTTTASSTKAPSAQTSTTAAGSRVWSPVCLQLLLLAVTTTTLQLLH</sequence>
<evidence type="ECO:0000256" key="1">
    <source>
        <dbReference type="ARBA" id="ARBA00004370"/>
    </source>
</evidence>
<dbReference type="PANTHER" id="PTHR23412">
    <property type="entry name" value="STEREOCILIN RELATED"/>
    <property type="match status" value="1"/>
</dbReference>
<evidence type="ECO:0000256" key="5">
    <source>
        <dbReference type="ARBA" id="ARBA00023136"/>
    </source>
</evidence>
<organism evidence="8 9">
    <name type="scientific">Cyprinus carpio carpio</name>
    <dbReference type="NCBI Taxonomy" id="630221"/>
    <lineage>
        <taxon>Eukaryota</taxon>
        <taxon>Metazoa</taxon>
        <taxon>Chordata</taxon>
        <taxon>Craniata</taxon>
        <taxon>Vertebrata</taxon>
        <taxon>Euteleostomi</taxon>
        <taxon>Actinopterygii</taxon>
        <taxon>Neopterygii</taxon>
        <taxon>Teleostei</taxon>
        <taxon>Ostariophysi</taxon>
        <taxon>Cypriniformes</taxon>
        <taxon>Cyprinidae</taxon>
        <taxon>Cyprininae</taxon>
        <taxon>Cyprinus</taxon>
    </lineage>
</organism>
<evidence type="ECO:0000256" key="2">
    <source>
        <dbReference type="ARBA" id="ARBA00011016"/>
    </source>
</evidence>